<dbReference type="KEGG" id="aba:Acid345_0790"/>
<dbReference type="AlphaFoldDB" id="Q1ITK5"/>
<protein>
    <submittedName>
        <fullName evidence="1">Uncharacterized protein</fullName>
    </submittedName>
</protein>
<dbReference type="Proteomes" id="UP000002432">
    <property type="component" value="Chromosome"/>
</dbReference>
<keyword evidence="2" id="KW-1185">Reference proteome</keyword>
<proteinExistence type="predicted"/>
<evidence type="ECO:0000313" key="1">
    <source>
        <dbReference type="EMBL" id="ABF39795.1"/>
    </source>
</evidence>
<reference evidence="1 2" key="1">
    <citation type="journal article" date="2009" name="Appl. Environ. Microbiol.">
        <title>Three genomes from the phylum Acidobacteria provide insight into the lifestyles of these microorganisms in soils.</title>
        <authorList>
            <person name="Ward N.L."/>
            <person name="Challacombe J.F."/>
            <person name="Janssen P.H."/>
            <person name="Henrissat B."/>
            <person name="Coutinho P.M."/>
            <person name="Wu M."/>
            <person name="Xie G."/>
            <person name="Haft D.H."/>
            <person name="Sait M."/>
            <person name="Badger J."/>
            <person name="Barabote R.D."/>
            <person name="Bradley B."/>
            <person name="Brettin T.S."/>
            <person name="Brinkac L.M."/>
            <person name="Bruce D."/>
            <person name="Creasy T."/>
            <person name="Daugherty S.C."/>
            <person name="Davidsen T.M."/>
            <person name="DeBoy R.T."/>
            <person name="Detter J.C."/>
            <person name="Dodson R.J."/>
            <person name="Durkin A.S."/>
            <person name="Ganapathy A."/>
            <person name="Gwinn-Giglio M."/>
            <person name="Han C.S."/>
            <person name="Khouri H."/>
            <person name="Kiss H."/>
            <person name="Kothari S.P."/>
            <person name="Madupu R."/>
            <person name="Nelson K.E."/>
            <person name="Nelson W.C."/>
            <person name="Paulsen I."/>
            <person name="Penn K."/>
            <person name="Ren Q."/>
            <person name="Rosovitz M.J."/>
            <person name="Selengut J.D."/>
            <person name="Shrivastava S."/>
            <person name="Sullivan S.A."/>
            <person name="Tapia R."/>
            <person name="Thompson L.S."/>
            <person name="Watkins K.L."/>
            <person name="Yang Q."/>
            <person name="Yu C."/>
            <person name="Zafar N."/>
            <person name="Zhou L."/>
            <person name="Kuske C.R."/>
        </authorList>
    </citation>
    <scope>NUCLEOTIDE SEQUENCE [LARGE SCALE GENOMIC DNA]</scope>
    <source>
        <strain evidence="1 2">Ellin345</strain>
    </source>
</reference>
<dbReference type="RefSeq" id="WP_011521597.1">
    <property type="nucleotide sequence ID" value="NC_008009.1"/>
</dbReference>
<sequence>MDEKNRPFDERFNSAVHQAADKLDRESEKLIAYINDEVVPAVREHSSRGLRVAAEKLAKFADFMDQQKDAPDEKKT</sequence>
<dbReference type="HOGENOM" id="CLU_198954_0_0_0"/>
<dbReference type="EnsemblBacteria" id="ABF39795">
    <property type="protein sequence ID" value="ABF39795"/>
    <property type="gene ID" value="Acid345_0790"/>
</dbReference>
<accession>Q1ITK5</accession>
<organism evidence="1 2">
    <name type="scientific">Koribacter versatilis (strain Ellin345)</name>
    <dbReference type="NCBI Taxonomy" id="204669"/>
    <lineage>
        <taxon>Bacteria</taxon>
        <taxon>Pseudomonadati</taxon>
        <taxon>Acidobacteriota</taxon>
        <taxon>Terriglobia</taxon>
        <taxon>Terriglobales</taxon>
        <taxon>Candidatus Korobacteraceae</taxon>
        <taxon>Candidatus Korobacter</taxon>
    </lineage>
</organism>
<dbReference type="OrthoDB" id="123046at2"/>
<evidence type="ECO:0000313" key="2">
    <source>
        <dbReference type="Proteomes" id="UP000002432"/>
    </source>
</evidence>
<dbReference type="EMBL" id="CP000360">
    <property type="protein sequence ID" value="ABF39795.1"/>
    <property type="molecule type" value="Genomic_DNA"/>
</dbReference>
<gene>
    <name evidence="1" type="ordered locus">Acid345_0790</name>
</gene>
<name>Q1ITK5_KORVE</name>